<name>A0ABS8VL31_DATST</name>
<feature type="non-terminal residue" evidence="2">
    <location>
        <position position="51"/>
    </location>
</feature>
<evidence type="ECO:0000256" key="1">
    <source>
        <dbReference type="SAM" id="MobiDB-lite"/>
    </source>
</evidence>
<organism evidence="2 3">
    <name type="scientific">Datura stramonium</name>
    <name type="common">Jimsonweed</name>
    <name type="synonym">Common thornapple</name>
    <dbReference type="NCBI Taxonomy" id="4076"/>
    <lineage>
        <taxon>Eukaryota</taxon>
        <taxon>Viridiplantae</taxon>
        <taxon>Streptophyta</taxon>
        <taxon>Embryophyta</taxon>
        <taxon>Tracheophyta</taxon>
        <taxon>Spermatophyta</taxon>
        <taxon>Magnoliopsida</taxon>
        <taxon>eudicotyledons</taxon>
        <taxon>Gunneridae</taxon>
        <taxon>Pentapetalae</taxon>
        <taxon>asterids</taxon>
        <taxon>lamiids</taxon>
        <taxon>Solanales</taxon>
        <taxon>Solanaceae</taxon>
        <taxon>Solanoideae</taxon>
        <taxon>Datureae</taxon>
        <taxon>Datura</taxon>
    </lineage>
</organism>
<feature type="non-terminal residue" evidence="2">
    <location>
        <position position="1"/>
    </location>
</feature>
<feature type="region of interest" description="Disordered" evidence="1">
    <location>
        <begin position="1"/>
        <end position="51"/>
    </location>
</feature>
<dbReference type="Proteomes" id="UP000823775">
    <property type="component" value="Unassembled WGS sequence"/>
</dbReference>
<gene>
    <name evidence="2" type="ORF">HAX54_037453</name>
</gene>
<sequence length="51" mass="5775">ENWGSKFSTSDKLENHRSRSANRQYNAGSGQRPEANISPNQRFIGISPDRL</sequence>
<reference evidence="2 3" key="1">
    <citation type="journal article" date="2021" name="BMC Genomics">
        <title>Datura genome reveals duplications of psychoactive alkaloid biosynthetic genes and high mutation rate following tissue culture.</title>
        <authorList>
            <person name="Rajewski A."/>
            <person name="Carter-House D."/>
            <person name="Stajich J."/>
            <person name="Litt A."/>
        </authorList>
    </citation>
    <scope>NUCLEOTIDE SEQUENCE [LARGE SCALE GENOMIC DNA]</scope>
    <source>
        <strain evidence="2">AR-01</strain>
    </source>
</reference>
<protein>
    <submittedName>
        <fullName evidence="2">Uncharacterized protein</fullName>
    </submittedName>
</protein>
<evidence type="ECO:0000313" key="3">
    <source>
        <dbReference type="Proteomes" id="UP000823775"/>
    </source>
</evidence>
<evidence type="ECO:0000313" key="2">
    <source>
        <dbReference type="EMBL" id="MCE0480524.1"/>
    </source>
</evidence>
<accession>A0ABS8VL31</accession>
<keyword evidence="3" id="KW-1185">Reference proteome</keyword>
<dbReference type="EMBL" id="JACEIK010005018">
    <property type="protein sequence ID" value="MCE0480524.1"/>
    <property type="molecule type" value="Genomic_DNA"/>
</dbReference>
<comment type="caution">
    <text evidence="2">The sequence shown here is derived from an EMBL/GenBank/DDBJ whole genome shotgun (WGS) entry which is preliminary data.</text>
</comment>
<proteinExistence type="predicted"/>